<feature type="signal peptide" evidence="1">
    <location>
        <begin position="1"/>
        <end position="20"/>
    </location>
</feature>
<name>A0A1D1VJ01_RAMVA</name>
<evidence type="ECO:0000313" key="3">
    <source>
        <dbReference type="Proteomes" id="UP000186922"/>
    </source>
</evidence>
<dbReference type="EMBL" id="BDGG01000007">
    <property type="protein sequence ID" value="GAV01607.1"/>
    <property type="molecule type" value="Genomic_DNA"/>
</dbReference>
<proteinExistence type="predicted"/>
<feature type="chain" id="PRO_5008898479" description="ZP domain-containing protein" evidence="1">
    <location>
        <begin position="21"/>
        <end position="342"/>
    </location>
</feature>
<accession>A0A1D1VJ01</accession>
<sequence length="342" mass="37054">MAVTIHILSLIACLIGAAVCTSLDSWSTRLDDLPMQDDSLVLTRVCNGPNNACSLPLTGPNISIWNGDGSCTYMYVGCSLTGMSLQFFSPSQASNVWITWMGGADPSPSNLPRDPKCTKHNELNPGTGFGQITTTTTLFDRDDCNTVFGQTPNGDATQEQNVKLVEFLKVHDTLSLISHTNVKVKCCMSTDMEPAMCYSAPSSATPLTDCTGVHFELDCEPNREEEKFYCTVKLQQGETLGNPDVAFYLDRCAISSESAGVFVVEDKGNGPEGNANLNVERQFNGAANADAAEYSFRFPYVQFIDPVVDVPHTMKVDCAVNVVPKNEVPASAYLGLAPNWSR</sequence>
<organism evidence="2 3">
    <name type="scientific">Ramazzottius varieornatus</name>
    <name type="common">Water bear</name>
    <name type="synonym">Tardigrade</name>
    <dbReference type="NCBI Taxonomy" id="947166"/>
    <lineage>
        <taxon>Eukaryota</taxon>
        <taxon>Metazoa</taxon>
        <taxon>Ecdysozoa</taxon>
        <taxon>Tardigrada</taxon>
        <taxon>Eutardigrada</taxon>
        <taxon>Parachela</taxon>
        <taxon>Hypsibioidea</taxon>
        <taxon>Ramazzottiidae</taxon>
        <taxon>Ramazzottius</taxon>
    </lineage>
</organism>
<dbReference type="Proteomes" id="UP000186922">
    <property type="component" value="Unassembled WGS sequence"/>
</dbReference>
<protein>
    <recommendedName>
        <fullName evidence="4">ZP domain-containing protein</fullName>
    </recommendedName>
</protein>
<evidence type="ECO:0000256" key="1">
    <source>
        <dbReference type="SAM" id="SignalP"/>
    </source>
</evidence>
<keyword evidence="3" id="KW-1185">Reference proteome</keyword>
<evidence type="ECO:0008006" key="4">
    <source>
        <dbReference type="Google" id="ProtNLM"/>
    </source>
</evidence>
<gene>
    <name evidence="2" type="primary">RvY_12295-1</name>
    <name evidence="2" type="synonym">RvY_12295.1</name>
    <name evidence="2" type="ORF">RvY_12295</name>
</gene>
<comment type="caution">
    <text evidence="2">The sequence shown here is derived from an EMBL/GenBank/DDBJ whole genome shotgun (WGS) entry which is preliminary data.</text>
</comment>
<dbReference type="AlphaFoldDB" id="A0A1D1VJ01"/>
<evidence type="ECO:0000313" key="2">
    <source>
        <dbReference type="EMBL" id="GAV01607.1"/>
    </source>
</evidence>
<reference evidence="2 3" key="1">
    <citation type="journal article" date="2016" name="Nat. Commun.">
        <title>Extremotolerant tardigrade genome and improved radiotolerance of human cultured cells by tardigrade-unique protein.</title>
        <authorList>
            <person name="Hashimoto T."/>
            <person name="Horikawa D.D."/>
            <person name="Saito Y."/>
            <person name="Kuwahara H."/>
            <person name="Kozuka-Hata H."/>
            <person name="Shin-I T."/>
            <person name="Minakuchi Y."/>
            <person name="Ohishi K."/>
            <person name="Motoyama A."/>
            <person name="Aizu T."/>
            <person name="Enomoto A."/>
            <person name="Kondo K."/>
            <person name="Tanaka S."/>
            <person name="Hara Y."/>
            <person name="Koshikawa S."/>
            <person name="Sagara H."/>
            <person name="Miura T."/>
            <person name="Yokobori S."/>
            <person name="Miyagawa K."/>
            <person name="Suzuki Y."/>
            <person name="Kubo T."/>
            <person name="Oyama M."/>
            <person name="Kohara Y."/>
            <person name="Fujiyama A."/>
            <person name="Arakawa K."/>
            <person name="Katayama T."/>
            <person name="Toyoda A."/>
            <person name="Kunieda T."/>
        </authorList>
    </citation>
    <scope>NUCLEOTIDE SEQUENCE [LARGE SCALE GENOMIC DNA]</scope>
    <source>
        <strain evidence="2 3">YOKOZUNA-1</strain>
    </source>
</reference>
<keyword evidence="1" id="KW-0732">Signal</keyword>